<dbReference type="InterPro" id="IPR050682">
    <property type="entry name" value="ModA/WtpA"/>
</dbReference>
<dbReference type="Pfam" id="PF13531">
    <property type="entry name" value="SBP_bac_11"/>
    <property type="match status" value="1"/>
</dbReference>
<dbReference type="PROSITE" id="PS51257">
    <property type="entry name" value="PROKAR_LIPOPROTEIN"/>
    <property type="match status" value="1"/>
</dbReference>
<feature type="chain" id="PRO_5046723199" evidence="4">
    <location>
        <begin position="21"/>
        <end position="255"/>
    </location>
</feature>
<evidence type="ECO:0000256" key="3">
    <source>
        <dbReference type="ARBA" id="ARBA00022729"/>
    </source>
</evidence>
<dbReference type="SUPFAM" id="SSF53850">
    <property type="entry name" value="Periplasmic binding protein-like II"/>
    <property type="match status" value="1"/>
</dbReference>
<evidence type="ECO:0000313" key="5">
    <source>
        <dbReference type="EMBL" id="WIM69503.1"/>
    </source>
</evidence>
<dbReference type="InterPro" id="IPR005950">
    <property type="entry name" value="ModA"/>
</dbReference>
<protein>
    <submittedName>
        <fullName evidence="5">Molybdate ABC transporter substrate-binding protein</fullName>
    </submittedName>
</protein>
<keyword evidence="3 4" id="KW-0732">Signal</keyword>
<evidence type="ECO:0000256" key="2">
    <source>
        <dbReference type="ARBA" id="ARBA00022723"/>
    </source>
</evidence>
<evidence type="ECO:0000256" key="4">
    <source>
        <dbReference type="SAM" id="SignalP"/>
    </source>
</evidence>
<keyword evidence="2" id="KW-0479">Metal-binding</keyword>
<dbReference type="EMBL" id="CP126970">
    <property type="protein sequence ID" value="WIM69503.1"/>
    <property type="molecule type" value="Genomic_DNA"/>
</dbReference>
<gene>
    <name evidence="5" type="primary">modA</name>
    <name evidence="5" type="ORF">QP029_09615</name>
</gene>
<accession>A0ABY8VLF2</accession>
<reference evidence="5 6" key="1">
    <citation type="submission" date="2023-05" db="EMBL/GenBank/DDBJ databases">
        <title>Corynebacterium suedekumii sp. nov. and Corynebacterium breve sp. nov. isolated from raw cow's milk.</title>
        <authorList>
            <person name="Baer M.K."/>
            <person name="Mehl L."/>
            <person name="Hellmuth R."/>
            <person name="Marke G."/>
            <person name="Lipski A."/>
        </authorList>
    </citation>
    <scope>NUCLEOTIDE SEQUENCE [LARGE SCALE GENOMIC DNA]</scope>
    <source>
        <strain evidence="5 6">LM112</strain>
    </source>
</reference>
<dbReference type="RefSeq" id="WP_284874097.1">
    <property type="nucleotide sequence ID" value="NZ_CP126970.1"/>
</dbReference>
<proteinExistence type="inferred from homology"/>
<feature type="signal peptide" evidence="4">
    <location>
        <begin position="1"/>
        <end position="20"/>
    </location>
</feature>
<dbReference type="PANTHER" id="PTHR30632">
    <property type="entry name" value="MOLYBDATE-BINDING PERIPLASMIC PROTEIN"/>
    <property type="match status" value="1"/>
</dbReference>
<dbReference type="PANTHER" id="PTHR30632:SF0">
    <property type="entry name" value="SULFATE-BINDING PROTEIN"/>
    <property type="match status" value="1"/>
</dbReference>
<keyword evidence="6" id="KW-1185">Reference proteome</keyword>
<dbReference type="Proteomes" id="UP001238805">
    <property type="component" value="Chromosome"/>
</dbReference>
<evidence type="ECO:0000256" key="1">
    <source>
        <dbReference type="ARBA" id="ARBA00009175"/>
    </source>
</evidence>
<organism evidence="5 6">
    <name type="scientific">Corynebacterium suedekumii</name>
    <dbReference type="NCBI Taxonomy" id="3049801"/>
    <lineage>
        <taxon>Bacteria</taxon>
        <taxon>Bacillati</taxon>
        <taxon>Actinomycetota</taxon>
        <taxon>Actinomycetes</taxon>
        <taxon>Mycobacteriales</taxon>
        <taxon>Corynebacteriaceae</taxon>
        <taxon>Corynebacterium</taxon>
    </lineage>
</organism>
<evidence type="ECO:0000313" key="6">
    <source>
        <dbReference type="Proteomes" id="UP001238805"/>
    </source>
</evidence>
<dbReference type="NCBIfam" id="TIGR01256">
    <property type="entry name" value="modA"/>
    <property type="match status" value="1"/>
</dbReference>
<name>A0ABY8VLF2_9CORY</name>
<comment type="similarity">
    <text evidence="1">Belongs to the bacterial solute-binding protein ModA family.</text>
</comment>
<dbReference type="Gene3D" id="3.40.190.10">
    <property type="entry name" value="Periplasmic binding protein-like II"/>
    <property type="match status" value="2"/>
</dbReference>
<sequence>MTRHRFALLAALLAAGTATAAACVPLPENAPPSTEEAAPQVIVMGAASTRVLNSDLTDIADADLLFVNAGSSTLVQQLADGAPGDVLLTADQATMDQAVAQGLVTDPQVVATNSMVMVVPAGNPADVGSSDDLADADVVLCDPQVPCGKVSEALIDEQDIDVTPVSLEHSVSDVLGKVVSGEADAGWVYRTDAQAAGNRVEVIDLPGAEAHPNSIVAAVTGSSTDPAAASAFVSLLRSPEAADVWRDHGFTPAES</sequence>